<dbReference type="Gene3D" id="3.30.900.10">
    <property type="entry name" value="HORMA domain"/>
    <property type="match status" value="1"/>
</dbReference>
<protein>
    <submittedName>
        <fullName evidence="8">HORMA domain-containing protein 1</fullName>
    </submittedName>
</protein>
<dbReference type="GO" id="GO:0005694">
    <property type="term" value="C:chromosome"/>
    <property type="evidence" value="ECO:0007669"/>
    <property type="project" value="UniProtKB-SubCell"/>
</dbReference>
<dbReference type="GO" id="GO:0051321">
    <property type="term" value="P:meiotic cell cycle"/>
    <property type="evidence" value="ECO:0007669"/>
    <property type="project" value="UniProtKB-KW"/>
</dbReference>
<evidence type="ECO:0000256" key="2">
    <source>
        <dbReference type="ARBA" id="ARBA00004286"/>
    </source>
</evidence>
<gene>
    <name evidence="8" type="primary">hormad1</name>
    <name evidence="8" type="ORF">Tcan_05371</name>
</gene>
<dbReference type="AlphaFoldDB" id="A0A0B2VXM7"/>
<dbReference type="GO" id="GO:0005634">
    <property type="term" value="C:nucleus"/>
    <property type="evidence" value="ECO:0007669"/>
    <property type="project" value="UniProtKB-SubCell"/>
</dbReference>
<dbReference type="PANTHER" id="PTHR48225">
    <property type="entry name" value="HORMA DOMAIN-CONTAINING PROTEIN 1"/>
    <property type="match status" value="1"/>
</dbReference>
<dbReference type="OrthoDB" id="1928087at2759"/>
<dbReference type="InterPro" id="IPR003511">
    <property type="entry name" value="HORMA_dom"/>
</dbReference>
<evidence type="ECO:0000256" key="3">
    <source>
        <dbReference type="ARBA" id="ARBA00022454"/>
    </source>
</evidence>
<feature type="transmembrane region" description="Helical" evidence="6">
    <location>
        <begin position="289"/>
        <end position="307"/>
    </location>
</feature>
<accession>A0A0B2VXM7</accession>
<evidence type="ECO:0000259" key="7">
    <source>
        <dbReference type="PROSITE" id="PS50815"/>
    </source>
</evidence>
<keyword evidence="5" id="KW-0469">Meiosis</keyword>
<evidence type="ECO:0000256" key="6">
    <source>
        <dbReference type="SAM" id="Phobius"/>
    </source>
</evidence>
<dbReference type="InterPro" id="IPR036570">
    <property type="entry name" value="HORMA_dom_sf"/>
</dbReference>
<keyword evidence="4" id="KW-0539">Nucleus</keyword>
<evidence type="ECO:0000256" key="5">
    <source>
        <dbReference type="ARBA" id="ARBA00023254"/>
    </source>
</evidence>
<reference evidence="8 9" key="1">
    <citation type="submission" date="2014-11" db="EMBL/GenBank/DDBJ databases">
        <title>Genetic blueprint of the zoonotic pathogen Toxocara canis.</title>
        <authorList>
            <person name="Zhu X.-Q."/>
            <person name="Korhonen P.K."/>
            <person name="Cai H."/>
            <person name="Young N.D."/>
            <person name="Nejsum P."/>
            <person name="von Samson-Himmelstjerna G."/>
            <person name="Boag P.R."/>
            <person name="Tan P."/>
            <person name="Li Q."/>
            <person name="Min J."/>
            <person name="Yang Y."/>
            <person name="Wang X."/>
            <person name="Fang X."/>
            <person name="Hall R.S."/>
            <person name="Hofmann A."/>
            <person name="Sternberg P.W."/>
            <person name="Jex A.R."/>
            <person name="Gasser R.B."/>
        </authorList>
    </citation>
    <scope>NUCLEOTIDE SEQUENCE [LARGE SCALE GENOMIC DNA]</scope>
    <source>
        <strain evidence="8">PN_DK_2014</strain>
    </source>
</reference>
<name>A0A0B2VXM7_TOXCA</name>
<feature type="domain" description="HORMA" evidence="7">
    <location>
        <begin position="102"/>
        <end position="303"/>
    </location>
</feature>
<keyword evidence="3" id="KW-0158">Chromosome</keyword>
<dbReference type="SUPFAM" id="SSF56019">
    <property type="entry name" value="The spindle assembly checkpoint protein mad2"/>
    <property type="match status" value="1"/>
</dbReference>
<sequence length="353" mass="39279">MWTGEESGKPMYDDEFSEDDAHQFIVKVVAGVASTILKNRCVVSKESLARRSIGGKGGGAGGYAGYTVQEHSSKRLPTTFLSLQPSPEFLGKPMYDDEFSEDDAHQFIVKVVAGVASTILKNRCVVSKESLARRSIGEYEVPFLKKTTEAGIAFWNIMKGISDAIGKRCLREVIVVTTAGDREEDELFEAYTVTIYYPQHGERIVVKSAEGKELTVLAYEGRRSMYNETIRMFRSLDRITSMLPPLPNYAVAHIRLTYYESRPRDYNPPGFIGTKNVSKLARRLSSIDFGAINCGYFGLLFVIPLISRPRDYNPPGFIGTKNVSKLARRLSSIDFGAINCGYFGLLFVIPLIG</sequence>
<dbReference type="PROSITE" id="PS50815">
    <property type="entry name" value="HORMA"/>
    <property type="match status" value="1"/>
</dbReference>
<proteinExistence type="predicted"/>
<evidence type="ECO:0000313" key="9">
    <source>
        <dbReference type="Proteomes" id="UP000031036"/>
    </source>
</evidence>
<keyword evidence="9" id="KW-1185">Reference proteome</keyword>
<comment type="subcellular location">
    <subcellularLocation>
        <location evidence="2">Chromosome</location>
    </subcellularLocation>
    <subcellularLocation>
        <location evidence="1">Nucleus</location>
    </subcellularLocation>
</comment>
<dbReference type="Proteomes" id="UP000031036">
    <property type="component" value="Unassembled WGS sequence"/>
</dbReference>
<evidence type="ECO:0000256" key="4">
    <source>
        <dbReference type="ARBA" id="ARBA00023242"/>
    </source>
</evidence>
<comment type="caution">
    <text evidence="8">The sequence shown here is derived from an EMBL/GenBank/DDBJ whole genome shotgun (WGS) entry which is preliminary data.</text>
</comment>
<dbReference type="EMBL" id="JPKZ01000624">
    <property type="protein sequence ID" value="KHN86418.1"/>
    <property type="molecule type" value="Genomic_DNA"/>
</dbReference>
<evidence type="ECO:0000256" key="1">
    <source>
        <dbReference type="ARBA" id="ARBA00004123"/>
    </source>
</evidence>
<dbReference type="InterPro" id="IPR051294">
    <property type="entry name" value="HORMA_MeioticProgression"/>
</dbReference>
<dbReference type="STRING" id="6265.A0A0B2VXM7"/>
<organism evidence="8 9">
    <name type="scientific">Toxocara canis</name>
    <name type="common">Canine roundworm</name>
    <dbReference type="NCBI Taxonomy" id="6265"/>
    <lineage>
        <taxon>Eukaryota</taxon>
        <taxon>Metazoa</taxon>
        <taxon>Ecdysozoa</taxon>
        <taxon>Nematoda</taxon>
        <taxon>Chromadorea</taxon>
        <taxon>Rhabditida</taxon>
        <taxon>Spirurina</taxon>
        <taxon>Ascaridomorpha</taxon>
        <taxon>Ascaridoidea</taxon>
        <taxon>Toxocaridae</taxon>
        <taxon>Toxocara</taxon>
    </lineage>
</organism>
<keyword evidence="6" id="KW-0472">Membrane</keyword>
<dbReference type="Pfam" id="PF02301">
    <property type="entry name" value="HORMA"/>
    <property type="match status" value="1"/>
</dbReference>
<dbReference type="PANTHER" id="PTHR48225:SF7">
    <property type="entry name" value="MEIOSIS-SPECIFIC PROTEIN HOP1"/>
    <property type="match status" value="1"/>
</dbReference>
<evidence type="ECO:0000313" key="8">
    <source>
        <dbReference type="EMBL" id="KHN86418.1"/>
    </source>
</evidence>
<keyword evidence="6" id="KW-0812">Transmembrane</keyword>
<feature type="transmembrane region" description="Helical" evidence="6">
    <location>
        <begin position="333"/>
        <end position="352"/>
    </location>
</feature>
<keyword evidence="6" id="KW-1133">Transmembrane helix</keyword>